<keyword evidence="3" id="KW-0378">Hydrolase</keyword>
<dbReference type="PANTHER" id="PTHR46044">
    <property type="entry name" value="NITRILASE"/>
    <property type="match status" value="1"/>
</dbReference>
<organism evidence="3 4">
    <name type="scientific">Myriangium duriaei CBS 260.36</name>
    <dbReference type="NCBI Taxonomy" id="1168546"/>
    <lineage>
        <taxon>Eukaryota</taxon>
        <taxon>Fungi</taxon>
        <taxon>Dikarya</taxon>
        <taxon>Ascomycota</taxon>
        <taxon>Pezizomycotina</taxon>
        <taxon>Dothideomycetes</taxon>
        <taxon>Dothideomycetidae</taxon>
        <taxon>Myriangiales</taxon>
        <taxon>Myriangiaceae</taxon>
        <taxon>Myriangium</taxon>
    </lineage>
</organism>
<evidence type="ECO:0000256" key="1">
    <source>
        <dbReference type="ARBA" id="ARBA00008129"/>
    </source>
</evidence>
<evidence type="ECO:0000259" key="2">
    <source>
        <dbReference type="PROSITE" id="PS50263"/>
    </source>
</evidence>
<sequence>MTIVRVAACHASPIFLNAPKTATKAVHLIQEAASHGAQIITFPETFIPGFPFWSALRAPAENHSLFKSLVHASPSLSSAPMRAIQDAAAQHSVTVSMGFSERPEDSIATLYNSNVIYGPDGGVLVHHRKLVATFFEKLSWAPGDGEGLRVAHTPNGRVGQLICGDNTNTLARYALMAQGEQIHISSWPAAWPTRLLPDVGDGGKAPAGEESGAEKNYDNVSANRLRVAAHCFEAKCFGVMCAAALDDVAIATTAAGARDPDIVRSTLRRSPRGATMYINPSGGVLPGFTVDSATGKKKVMEFLQQEEGILYADMDLDDCIEGKQFHDVAGGYQRPDVFDLRVRRERRSGATFLDTAIPASEWSDDPV</sequence>
<dbReference type="PROSITE" id="PS50263">
    <property type="entry name" value="CN_HYDROLASE"/>
    <property type="match status" value="1"/>
</dbReference>
<dbReference type="InterPro" id="IPR036526">
    <property type="entry name" value="C-N_Hydrolase_sf"/>
</dbReference>
<gene>
    <name evidence="3" type="ORF">K461DRAFT_297808</name>
</gene>
<dbReference type="OrthoDB" id="10250282at2759"/>
<evidence type="ECO:0000313" key="4">
    <source>
        <dbReference type="Proteomes" id="UP000799439"/>
    </source>
</evidence>
<name>A0A9P4ITU1_9PEZI</name>
<dbReference type="Proteomes" id="UP000799439">
    <property type="component" value="Unassembled WGS sequence"/>
</dbReference>
<protein>
    <submittedName>
        <fullName evidence="3">Carbon-nitrogen hydrolase</fullName>
    </submittedName>
</protein>
<evidence type="ECO:0000313" key="3">
    <source>
        <dbReference type="EMBL" id="KAF2148385.1"/>
    </source>
</evidence>
<dbReference type="InterPro" id="IPR044149">
    <property type="entry name" value="Nitrilases_CHs"/>
</dbReference>
<accession>A0A9P4ITU1</accession>
<comment type="similarity">
    <text evidence="1">Belongs to the carbon-nitrogen hydrolase superfamily. Nitrilase family.</text>
</comment>
<dbReference type="GO" id="GO:0016787">
    <property type="term" value="F:hydrolase activity"/>
    <property type="evidence" value="ECO:0007669"/>
    <property type="project" value="UniProtKB-KW"/>
</dbReference>
<dbReference type="Gene3D" id="3.60.110.10">
    <property type="entry name" value="Carbon-nitrogen hydrolase"/>
    <property type="match status" value="1"/>
</dbReference>
<dbReference type="Pfam" id="PF00795">
    <property type="entry name" value="CN_hydrolase"/>
    <property type="match status" value="1"/>
</dbReference>
<dbReference type="EMBL" id="ML996093">
    <property type="protein sequence ID" value="KAF2148385.1"/>
    <property type="molecule type" value="Genomic_DNA"/>
</dbReference>
<proteinExistence type="inferred from homology"/>
<dbReference type="SUPFAM" id="SSF56317">
    <property type="entry name" value="Carbon-nitrogen hydrolase"/>
    <property type="match status" value="1"/>
</dbReference>
<reference evidence="3" key="1">
    <citation type="journal article" date="2020" name="Stud. Mycol.">
        <title>101 Dothideomycetes genomes: a test case for predicting lifestyles and emergence of pathogens.</title>
        <authorList>
            <person name="Haridas S."/>
            <person name="Albert R."/>
            <person name="Binder M."/>
            <person name="Bloem J."/>
            <person name="Labutti K."/>
            <person name="Salamov A."/>
            <person name="Andreopoulos B."/>
            <person name="Baker S."/>
            <person name="Barry K."/>
            <person name="Bills G."/>
            <person name="Bluhm B."/>
            <person name="Cannon C."/>
            <person name="Castanera R."/>
            <person name="Culley D."/>
            <person name="Daum C."/>
            <person name="Ezra D."/>
            <person name="Gonzalez J."/>
            <person name="Henrissat B."/>
            <person name="Kuo A."/>
            <person name="Liang C."/>
            <person name="Lipzen A."/>
            <person name="Lutzoni F."/>
            <person name="Magnuson J."/>
            <person name="Mondo S."/>
            <person name="Nolan M."/>
            <person name="Ohm R."/>
            <person name="Pangilinan J."/>
            <person name="Park H.-J."/>
            <person name="Ramirez L."/>
            <person name="Alfaro M."/>
            <person name="Sun H."/>
            <person name="Tritt A."/>
            <person name="Yoshinaga Y."/>
            <person name="Zwiers L.-H."/>
            <person name="Turgeon B."/>
            <person name="Goodwin S."/>
            <person name="Spatafora J."/>
            <person name="Crous P."/>
            <person name="Grigoriev I."/>
        </authorList>
    </citation>
    <scope>NUCLEOTIDE SEQUENCE</scope>
    <source>
        <strain evidence="3">CBS 260.36</strain>
    </source>
</reference>
<dbReference type="PANTHER" id="PTHR46044:SF2">
    <property type="entry name" value="CN HYDROLASE DOMAIN-CONTAINING PROTEIN"/>
    <property type="match status" value="1"/>
</dbReference>
<dbReference type="InterPro" id="IPR003010">
    <property type="entry name" value="C-N_Hydrolase"/>
</dbReference>
<dbReference type="AlphaFoldDB" id="A0A9P4ITU1"/>
<comment type="caution">
    <text evidence="3">The sequence shown here is derived from an EMBL/GenBank/DDBJ whole genome shotgun (WGS) entry which is preliminary data.</text>
</comment>
<keyword evidence="4" id="KW-1185">Reference proteome</keyword>
<feature type="domain" description="CN hydrolase" evidence="2">
    <location>
        <begin position="4"/>
        <end position="316"/>
    </location>
</feature>
<dbReference type="CDD" id="cd07564">
    <property type="entry name" value="nitrilases_CHs"/>
    <property type="match status" value="1"/>
</dbReference>